<dbReference type="EMBL" id="JAAFGS010000008">
    <property type="protein sequence ID" value="NGZ77361.1"/>
    <property type="molecule type" value="Genomic_DNA"/>
</dbReference>
<comment type="caution">
    <text evidence="2">The sequence shown here is derived from an EMBL/GenBank/DDBJ whole genome shotgun (WGS) entry which is preliminary data.</text>
</comment>
<evidence type="ECO:0000313" key="3">
    <source>
        <dbReference type="Proteomes" id="UP000800303"/>
    </source>
</evidence>
<reference evidence="2 3" key="1">
    <citation type="submission" date="2020-01" db="EMBL/GenBank/DDBJ databases">
        <title>Polyphasic characterisation and genomic insights into a novel alkali tolerant bacterium VR-M41.</title>
        <authorList>
            <person name="Vemuluri V.R."/>
        </authorList>
    </citation>
    <scope>NUCLEOTIDE SEQUENCE [LARGE SCALE GENOMIC DNA]</scope>
    <source>
        <strain evidence="2 3">VR-M41</strain>
    </source>
</reference>
<evidence type="ECO:0000313" key="2">
    <source>
        <dbReference type="EMBL" id="NGZ77361.1"/>
    </source>
</evidence>
<keyword evidence="3" id="KW-1185">Reference proteome</keyword>
<accession>A0ABX0F8S0</accession>
<dbReference type="Proteomes" id="UP000800303">
    <property type="component" value="Unassembled WGS sequence"/>
</dbReference>
<feature type="region of interest" description="Disordered" evidence="1">
    <location>
        <begin position="1"/>
        <end position="23"/>
    </location>
</feature>
<evidence type="ECO:0000256" key="1">
    <source>
        <dbReference type="SAM" id="MobiDB-lite"/>
    </source>
</evidence>
<protein>
    <recommendedName>
        <fullName evidence="4">DUF4179 domain-containing protein</fullName>
    </recommendedName>
</protein>
<gene>
    <name evidence="2" type="ORF">GYN08_18895</name>
</gene>
<proteinExistence type="predicted"/>
<dbReference type="RefSeq" id="WP_166277599.1">
    <property type="nucleotide sequence ID" value="NZ_JAAFGS010000008.1"/>
</dbReference>
<sequence length="490" mass="52945">MESKREEQLFRQEAEREARETAGINDEKLMRAIRSGVKRGGAQSRRRTYRYVGAGAAGAALAAGLFLAADGPELWNRAAVVQAPAPEQTADEGGSWGEYEQFRASASADPVLKAALDKGEVQPLDVTAEGDGYTLELFGTVRDSRKLTLLYAIGGEGVRSTAVSLGRLTDASGRELGKQEERRDFYVDGRLYGYATFALNGAEGEELKAFKLEAPIYSRTANPGYDKDSEKLAVLTADVALKPAANGGAVGSLEQELAAGQTMTVDGQLLRVQEALITPQRGYLVLVSDAANDKNISRLVGAKLTVTKDGKATVSKGGPGVGVVLTEEDGSTRFEFTFNRVPLPKDPDSVTFSVEGIEALSREEQKLVVDTEKKKVLQAPDPGTSVDVNPGAEGTEVLQLNYPIDSERFFGEDPPSLMYLDTTFADADGKEYPLSSFVGENGMVVSEVQPGSKSTFASYVMEDKDYAQPLTFKILVYPKEILEHRELKLK</sequence>
<name>A0ABX0F8S0_9BACL</name>
<organism evidence="2 3">
    <name type="scientific">Saccharibacillus alkalitolerans</name>
    <dbReference type="NCBI Taxonomy" id="2705290"/>
    <lineage>
        <taxon>Bacteria</taxon>
        <taxon>Bacillati</taxon>
        <taxon>Bacillota</taxon>
        <taxon>Bacilli</taxon>
        <taxon>Bacillales</taxon>
        <taxon>Paenibacillaceae</taxon>
        <taxon>Saccharibacillus</taxon>
    </lineage>
</organism>
<evidence type="ECO:0008006" key="4">
    <source>
        <dbReference type="Google" id="ProtNLM"/>
    </source>
</evidence>